<dbReference type="Gene3D" id="3.10.110.10">
    <property type="entry name" value="Ubiquitin Conjugating Enzyme"/>
    <property type="match status" value="1"/>
</dbReference>
<name>A0A6A6G5J3_9PEZI</name>
<dbReference type="InterPro" id="IPR000608">
    <property type="entry name" value="UBC"/>
</dbReference>
<dbReference type="OrthoDB" id="9973183at2759"/>
<evidence type="ECO:0000259" key="2">
    <source>
        <dbReference type="PROSITE" id="PS50127"/>
    </source>
</evidence>
<sequence>MSKGQSTSKRLIHEIQSYGQEPSEALIDLGPVHDDDLFHWSAVMRGVEGTAYEDGLWKLDIQIPDNYPLAPPKVKFVTPICHPNVHFKTGEICLDLLKTSWSPAYTIASTMNAIQQLLTSAEPDSPLNVDIAQLFRQGDEVGSQSLIRFYTSLYRYSE</sequence>
<dbReference type="EMBL" id="ML992511">
    <property type="protein sequence ID" value="KAF2220833.1"/>
    <property type="molecule type" value="Genomic_DNA"/>
</dbReference>
<accession>A0A6A6G5J3</accession>
<evidence type="ECO:0000256" key="1">
    <source>
        <dbReference type="ARBA" id="ARBA00022786"/>
    </source>
</evidence>
<dbReference type="CDD" id="cd23812">
    <property type="entry name" value="UBCc_ScPEX4-like"/>
    <property type="match status" value="1"/>
</dbReference>
<proteinExistence type="predicted"/>
<evidence type="ECO:0000313" key="3">
    <source>
        <dbReference type="EMBL" id="KAF2220833.1"/>
    </source>
</evidence>
<evidence type="ECO:0000313" key="4">
    <source>
        <dbReference type="Proteomes" id="UP000799538"/>
    </source>
</evidence>
<dbReference type="SMART" id="SM00212">
    <property type="entry name" value="UBCc"/>
    <property type="match status" value="1"/>
</dbReference>
<dbReference type="AlphaFoldDB" id="A0A6A6G5J3"/>
<protein>
    <submittedName>
        <fullName evidence="3">Ubiquitin-conjugating enzyme/RWD-like protein</fullName>
    </submittedName>
</protein>
<dbReference type="Pfam" id="PF00179">
    <property type="entry name" value="UQ_con"/>
    <property type="match status" value="1"/>
</dbReference>
<feature type="domain" description="UBC core" evidence="2">
    <location>
        <begin position="6"/>
        <end position="156"/>
    </location>
</feature>
<dbReference type="Proteomes" id="UP000799538">
    <property type="component" value="Unassembled WGS sequence"/>
</dbReference>
<dbReference type="SUPFAM" id="SSF54495">
    <property type="entry name" value="UBC-like"/>
    <property type="match status" value="1"/>
</dbReference>
<dbReference type="InterPro" id="IPR050113">
    <property type="entry name" value="Ub_conjugating_enzyme"/>
</dbReference>
<organism evidence="3 4">
    <name type="scientific">Elsinoe ampelina</name>
    <dbReference type="NCBI Taxonomy" id="302913"/>
    <lineage>
        <taxon>Eukaryota</taxon>
        <taxon>Fungi</taxon>
        <taxon>Dikarya</taxon>
        <taxon>Ascomycota</taxon>
        <taxon>Pezizomycotina</taxon>
        <taxon>Dothideomycetes</taxon>
        <taxon>Dothideomycetidae</taxon>
        <taxon>Myriangiales</taxon>
        <taxon>Elsinoaceae</taxon>
        <taxon>Elsinoe</taxon>
    </lineage>
</organism>
<reference evidence="4" key="1">
    <citation type="journal article" date="2020" name="Stud. Mycol.">
        <title>101 Dothideomycetes genomes: A test case for predicting lifestyles and emergence of pathogens.</title>
        <authorList>
            <person name="Haridas S."/>
            <person name="Albert R."/>
            <person name="Binder M."/>
            <person name="Bloem J."/>
            <person name="LaButti K."/>
            <person name="Salamov A."/>
            <person name="Andreopoulos B."/>
            <person name="Baker S."/>
            <person name="Barry K."/>
            <person name="Bills G."/>
            <person name="Bluhm B."/>
            <person name="Cannon C."/>
            <person name="Castanera R."/>
            <person name="Culley D."/>
            <person name="Daum C."/>
            <person name="Ezra D."/>
            <person name="Gonzalez J."/>
            <person name="Henrissat B."/>
            <person name="Kuo A."/>
            <person name="Liang C."/>
            <person name="Lipzen A."/>
            <person name="Lutzoni F."/>
            <person name="Magnuson J."/>
            <person name="Mondo S."/>
            <person name="Nolan M."/>
            <person name="Ohm R."/>
            <person name="Pangilinan J."/>
            <person name="Park H.-J."/>
            <person name="Ramirez L."/>
            <person name="Alfaro M."/>
            <person name="Sun H."/>
            <person name="Tritt A."/>
            <person name="Yoshinaga Y."/>
            <person name="Zwiers L.-H."/>
            <person name="Turgeon B."/>
            <person name="Goodwin S."/>
            <person name="Spatafora J."/>
            <person name="Crous P."/>
            <person name="Grigoriev I."/>
        </authorList>
    </citation>
    <scope>NUCLEOTIDE SEQUENCE [LARGE SCALE GENOMIC DNA]</scope>
    <source>
        <strain evidence="4">CECT 20119</strain>
    </source>
</reference>
<gene>
    <name evidence="3" type="ORF">BDZ85DRAFT_265839</name>
</gene>
<dbReference type="InterPro" id="IPR016135">
    <property type="entry name" value="UBQ-conjugating_enzyme/RWD"/>
</dbReference>
<keyword evidence="1" id="KW-0833">Ubl conjugation pathway</keyword>
<keyword evidence="4" id="KW-1185">Reference proteome</keyword>
<dbReference type="FunFam" id="3.10.110.10:FF:000098">
    <property type="entry name" value="Ubiquitin conjugating enzyme (UbcJ)"/>
    <property type="match status" value="1"/>
</dbReference>
<dbReference type="PANTHER" id="PTHR24067">
    <property type="entry name" value="UBIQUITIN-CONJUGATING ENZYME E2"/>
    <property type="match status" value="1"/>
</dbReference>
<dbReference type="PROSITE" id="PS50127">
    <property type="entry name" value="UBC_2"/>
    <property type="match status" value="1"/>
</dbReference>